<evidence type="ECO:0000256" key="7">
    <source>
        <dbReference type="ARBA" id="ARBA00022777"/>
    </source>
</evidence>
<comment type="catalytic activity">
    <reaction evidence="1">
        <text>ATP + protein L-histidine = ADP + protein N-phospho-L-histidine.</text>
        <dbReference type="EC" id="2.7.13.3"/>
    </reaction>
</comment>
<feature type="domain" description="Histidine kinase" evidence="11">
    <location>
        <begin position="224"/>
        <end position="420"/>
    </location>
</feature>
<dbReference type="Gene3D" id="3.30.565.10">
    <property type="entry name" value="Histidine kinase-like ATPase, C-terminal domain"/>
    <property type="match status" value="1"/>
</dbReference>
<feature type="transmembrane region" description="Helical" evidence="10">
    <location>
        <begin position="12"/>
        <end position="37"/>
    </location>
</feature>
<keyword evidence="4" id="KW-0597">Phosphoprotein</keyword>
<dbReference type="InterPro" id="IPR050428">
    <property type="entry name" value="TCS_sensor_his_kinase"/>
</dbReference>
<dbReference type="SMART" id="SM00304">
    <property type="entry name" value="HAMP"/>
    <property type="match status" value="1"/>
</dbReference>
<reference evidence="13 14" key="1">
    <citation type="submission" date="2019-03" db="EMBL/GenBank/DDBJ databases">
        <title>Arenimonas daejeonensis sp. nov., isolated from compost.</title>
        <authorList>
            <person name="Jeon C.O."/>
        </authorList>
    </citation>
    <scope>NUCLEOTIDE SEQUENCE [LARGE SCALE GENOMIC DNA]</scope>
    <source>
        <strain evidence="13 14">R29</strain>
    </source>
</reference>
<comment type="caution">
    <text evidence="13">The sequence shown here is derived from an EMBL/GenBank/DDBJ whole genome shotgun (WGS) entry which is preliminary data.</text>
</comment>
<dbReference type="InterPro" id="IPR036097">
    <property type="entry name" value="HisK_dim/P_sf"/>
</dbReference>
<evidence type="ECO:0000256" key="10">
    <source>
        <dbReference type="SAM" id="Phobius"/>
    </source>
</evidence>
<dbReference type="OrthoDB" id="9121563at2"/>
<dbReference type="SUPFAM" id="SSF55874">
    <property type="entry name" value="ATPase domain of HSP90 chaperone/DNA topoisomerase II/histidine kinase"/>
    <property type="match status" value="1"/>
</dbReference>
<dbReference type="Gene3D" id="1.10.287.130">
    <property type="match status" value="1"/>
</dbReference>
<evidence type="ECO:0000256" key="8">
    <source>
        <dbReference type="ARBA" id="ARBA00022989"/>
    </source>
</evidence>
<dbReference type="AlphaFoldDB" id="A0A5C4RSI4"/>
<dbReference type="InterPro" id="IPR005467">
    <property type="entry name" value="His_kinase_dom"/>
</dbReference>
<dbReference type="PROSITE" id="PS50109">
    <property type="entry name" value="HIS_KIN"/>
    <property type="match status" value="1"/>
</dbReference>
<dbReference type="CDD" id="cd00075">
    <property type="entry name" value="HATPase"/>
    <property type="match status" value="1"/>
</dbReference>
<dbReference type="InterPro" id="IPR003661">
    <property type="entry name" value="HisK_dim/P_dom"/>
</dbReference>
<evidence type="ECO:0000256" key="5">
    <source>
        <dbReference type="ARBA" id="ARBA00022679"/>
    </source>
</evidence>
<dbReference type="SUPFAM" id="SSF158472">
    <property type="entry name" value="HAMP domain-like"/>
    <property type="match status" value="1"/>
</dbReference>
<feature type="domain" description="HAMP" evidence="12">
    <location>
        <begin position="163"/>
        <end position="216"/>
    </location>
</feature>
<evidence type="ECO:0000256" key="2">
    <source>
        <dbReference type="ARBA" id="ARBA00004370"/>
    </source>
</evidence>
<dbReference type="CDD" id="cd00082">
    <property type="entry name" value="HisKA"/>
    <property type="match status" value="1"/>
</dbReference>
<dbReference type="InterPro" id="IPR036890">
    <property type="entry name" value="HATPase_C_sf"/>
</dbReference>
<organism evidence="13 14">
    <name type="scientific">Arenimonas terrae</name>
    <dbReference type="NCBI Taxonomy" id="2546226"/>
    <lineage>
        <taxon>Bacteria</taxon>
        <taxon>Pseudomonadati</taxon>
        <taxon>Pseudomonadota</taxon>
        <taxon>Gammaproteobacteria</taxon>
        <taxon>Lysobacterales</taxon>
        <taxon>Lysobacteraceae</taxon>
        <taxon>Arenimonas</taxon>
    </lineage>
</organism>
<name>A0A5C4RSI4_9GAMM</name>
<dbReference type="Pfam" id="PF02518">
    <property type="entry name" value="HATPase_c"/>
    <property type="match status" value="1"/>
</dbReference>
<dbReference type="GO" id="GO:0000155">
    <property type="term" value="F:phosphorelay sensor kinase activity"/>
    <property type="evidence" value="ECO:0007669"/>
    <property type="project" value="InterPro"/>
</dbReference>
<dbReference type="Gene3D" id="6.10.340.10">
    <property type="match status" value="1"/>
</dbReference>
<evidence type="ECO:0000256" key="6">
    <source>
        <dbReference type="ARBA" id="ARBA00022692"/>
    </source>
</evidence>
<protein>
    <recommendedName>
        <fullName evidence="3">histidine kinase</fullName>
        <ecNumber evidence="3">2.7.13.3</ecNumber>
    </recommendedName>
</protein>
<evidence type="ECO:0000259" key="11">
    <source>
        <dbReference type="PROSITE" id="PS50109"/>
    </source>
</evidence>
<dbReference type="SUPFAM" id="SSF47384">
    <property type="entry name" value="Homodimeric domain of signal transducing histidine kinase"/>
    <property type="match status" value="1"/>
</dbReference>
<evidence type="ECO:0000256" key="1">
    <source>
        <dbReference type="ARBA" id="ARBA00000085"/>
    </source>
</evidence>
<dbReference type="EMBL" id="SMDR01000001">
    <property type="protein sequence ID" value="TNJ34283.1"/>
    <property type="molecule type" value="Genomic_DNA"/>
</dbReference>
<dbReference type="SMART" id="SM00387">
    <property type="entry name" value="HATPase_c"/>
    <property type="match status" value="1"/>
</dbReference>
<keyword evidence="5" id="KW-0808">Transferase</keyword>
<dbReference type="PANTHER" id="PTHR45436:SF16">
    <property type="entry name" value="HISTIDINE KINASE"/>
    <property type="match status" value="1"/>
</dbReference>
<dbReference type="InterPro" id="IPR003594">
    <property type="entry name" value="HATPase_dom"/>
</dbReference>
<dbReference type="EC" id="2.7.13.3" evidence="3"/>
<dbReference type="PANTHER" id="PTHR45436">
    <property type="entry name" value="SENSOR HISTIDINE KINASE YKOH"/>
    <property type="match status" value="1"/>
</dbReference>
<dbReference type="Pfam" id="PF00672">
    <property type="entry name" value="HAMP"/>
    <property type="match status" value="1"/>
</dbReference>
<feature type="transmembrane region" description="Helical" evidence="10">
    <location>
        <begin position="139"/>
        <end position="162"/>
    </location>
</feature>
<evidence type="ECO:0000256" key="4">
    <source>
        <dbReference type="ARBA" id="ARBA00022553"/>
    </source>
</evidence>
<keyword evidence="6 10" id="KW-0812">Transmembrane</keyword>
<keyword evidence="10" id="KW-0472">Membrane</keyword>
<evidence type="ECO:0000256" key="3">
    <source>
        <dbReference type="ARBA" id="ARBA00012438"/>
    </source>
</evidence>
<sequence>MSARAAPLRRRLMWAFGLLTLLVAGLFGLFAVTFMYAVEDELLEDTLAREAAVLREGRAATGRWGTPHEPYVRLYTRTEDFPDDLRAARADEPWRREFAGQDGRHYHVLPLTEKGGATTAWLVAEVSGQLVVRSMRDEVLWLLAIAAAALVLLSLAVAAWLARRTAGPLAQLATVVETMDPANLPAQLDQGFRNDEVGVLARGLESLVARLRDFVAREREFTRDVSHELRTPLTVIRSASERLLARTDLDADARASAGHLHQSAMQLQATVDLMLSLAREQAVAPGGTVRVLPVLERIIVDLSPLAEGRAIELDIELPEPTLTDLPEPVLRCLLSNLIGNALAHSAEGTVRIHLEDGELCIVNPVPPDADRPFGQRRDASPGLGLGLGIVQRLCDRHGISLDVRGQDGQVCARFALRATQAR</sequence>
<keyword evidence="14" id="KW-1185">Reference proteome</keyword>
<dbReference type="InterPro" id="IPR003660">
    <property type="entry name" value="HAMP_dom"/>
</dbReference>
<evidence type="ECO:0000313" key="14">
    <source>
        <dbReference type="Proteomes" id="UP000305760"/>
    </source>
</evidence>
<dbReference type="SMART" id="SM00388">
    <property type="entry name" value="HisKA"/>
    <property type="match status" value="1"/>
</dbReference>
<dbReference type="Pfam" id="PF00512">
    <property type="entry name" value="HisKA"/>
    <property type="match status" value="1"/>
</dbReference>
<dbReference type="Proteomes" id="UP000305760">
    <property type="component" value="Unassembled WGS sequence"/>
</dbReference>
<dbReference type="PROSITE" id="PS50885">
    <property type="entry name" value="HAMP"/>
    <property type="match status" value="1"/>
</dbReference>
<keyword evidence="9" id="KW-0902">Two-component regulatory system</keyword>
<evidence type="ECO:0000256" key="9">
    <source>
        <dbReference type="ARBA" id="ARBA00023012"/>
    </source>
</evidence>
<keyword evidence="7 13" id="KW-0418">Kinase</keyword>
<evidence type="ECO:0000313" key="13">
    <source>
        <dbReference type="EMBL" id="TNJ34283.1"/>
    </source>
</evidence>
<accession>A0A5C4RSI4</accession>
<keyword evidence="8 10" id="KW-1133">Transmembrane helix</keyword>
<gene>
    <name evidence="13" type="ORF">E1B00_00360</name>
</gene>
<evidence type="ECO:0000259" key="12">
    <source>
        <dbReference type="PROSITE" id="PS50885"/>
    </source>
</evidence>
<dbReference type="GO" id="GO:0005886">
    <property type="term" value="C:plasma membrane"/>
    <property type="evidence" value="ECO:0007669"/>
    <property type="project" value="TreeGrafter"/>
</dbReference>
<comment type="subcellular location">
    <subcellularLocation>
        <location evidence="2">Membrane</location>
    </subcellularLocation>
</comment>
<dbReference type="RefSeq" id="WP_139444690.1">
    <property type="nucleotide sequence ID" value="NZ_SMDR01000001.1"/>
</dbReference>
<proteinExistence type="predicted"/>